<dbReference type="KEGG" id="cma:Cmaq_1370"/>
<dbReference type="Gene3D" id="3.90.320.10">
    <property type="match status" value="1"/>
</dbReference>
<dbReference type="HOGENOM" id="CLU_968385_0_0_2"/>
<dbReference type="InterPro" id="IPR038726">
    <property type="entry name" value="PDDEXK_AddAB-type"/>
</dbReference>
<organism evidence="3 4">
    <name type="scientific">Caldivirga maquilingensis (strain ATCC 700844 / DSM 13496 / JCM 10307 / IC-167)</name>
    <dbReference type="NCBI Taxonomy" id="397948"/>
    <lineage>
        <taxon>Archaea</taxon>
        <taxon>Thermoproteota</taxon>
        <taxon>Thermoprotei</taxon>
        <taxon>Thermoproteales</taxon>
        <taxon>Thermoproteaceae</taxon>
        <taxon>Caldivirga</taxon>
    </lineage>
</organism>
<evidence type="ECO:0000259" key="2">
    <source>
        <dbReference type="Pfam" id="PF12705"/>
    </source>
</evidence>
<sequence>MELINQAPELTITEGKPILKWGEAIYPIPRLKHGALFLMVNQLAVQLRFCEYRIHLDFTKGRVIGNEAIDGLYEHARQFGNITDEFSLEPGWDPVVVNRGEEGVSFFNMRMRNWIGKADFTKPYVEERSVMVLIKNVPILGLPDLIINRDGKPWLIIELKTTNRAGRLGFLEPREAYQVEAYYHFLRMMGLGVEGALVVKLIRGIGVKVVDYVDALIKAFINGVNYSRLSNGVAVHLVRVRDASEFMRETEWAVDYWLGSRNATASPSPGKCRVCDHKLHCPYSLSR</sequence>
<feature type="domain" description="PD-(D/E)XK endonuclease-like" evidence="2">
    <location>
        <begin position="131"/>
        <end position="282"/>
    </location>
</feature>
<evidence type="ECO:0000256" key="1">
    <source>
        <dbReference type="ARBA" id="ARBA00001936"/>
    </source>
</evidence>
<dbReference type="OrthoDB" id="25409at2157"/>
<dbReference type="RefSeq" id="WP_012186415.1">
    <property type="nucleotide sequence ID" value="NC_009954.1"/>
</dbReference>
<accession>A8M8X7</accession>
<evidence type="ECO:0000313" key="4">
    <source>
        <dbReference type="Proteomes" id="UP000001137"/>
    </source>
</evidence>
<dbReference type="GeneID" id="5710263"/>
<dbReference type="InterPro" id="IPR011604">
    <property type="entry name" value="PDDEXK-like_dom_sf"/>
</dbReference>
<proteinExistence type="predicted"/>
<dbReference type="EMBL" id="CP000852">
    <property type="protein sequence ID" value="ABW02196.1"/>
    <property type="molecule type" value="Genomic_DNA"/>
</dbReference>
<keyword evidence="4" id="KW-1185">Reference proteome</keyword>
<dbReference type="Pfam" id="PF12705">
    <property type="entry name" value="PDDEXK_1"/>
    <property type="match status" value="1"/>
</dbReference>
<reference evidence="3 4" key="1">
    <citation type="submission" date="2007-10" db="EMBL/GenBank/DDBJ databases">
        <title>Complete sequence of Caldivirga maquilingensis IC-167.</title>
        <authorList>
            <consortium name="US DOE Joint Genome Institute"/>
            <person name="Copeland A."/>
            <person name="Lucas S."/>
            <person name="Lapidus A."/>
            <person name="Barry K."/>
            <person name="Glavina del Rio T."/>
            <person name="Dalin E."/>
            <person name="Tice H."/>
            <person name="Pitluck S."/>
            <person name="Saunders E."/>
            <person name="Brettin T."/>
            <person name="Bruce D."/>
            <person name="Detter J.C."/>
            <person name="Han C."/>
            <person name="Schmutz J."/>
            <person name="Larimer F."/>
            <person name="Land M."/>
            <person name="Hauser L."/>
            <person name="Kyrpides N."/>
            <person name="Ivanova N."/>
            <person name="Biddle J.F."/>
            <person name="Zhang Z."/>
            <person name="Fitz-Gibbon S.T."/>
            <person name="Lowe T.M."/>
            <person name="Saltikov C."/>
            <person name="House C.H."/>
            <person name="Richardson P."/>
        </authorList>
    </citation>
    <scope>NUCLEOTIDE SEQUENCE [LARGE SCALE GENOMIC DNA]</scope>
    <source>
        <strain evidence="4">ATCC 700844 / DSM 13496 / JCM 10307 / IC-167</strain>
    </source>
</reference>
<evidence type="ECO:0000313" key="3">
    <source>
        <dbReference type="EMBL" id="ABW02196.1"/>
    </source>
</evidence>
<dbReference type="AlphaFoldDB" id="A8M8X7"/>
<dbReference type="Proteomes" id="UP000001137">
    <property type="component" value="Chromosome"/>
</dbReference>
<comment type="cofactor">
    <cofactor evidence="1">
        <name>Mn(2+)</name>
        <dbReference type="ChEBI" id="CHEBI:29035"/>
    </cofactor>
</comment>
<name>A8M8X7_CALMQ</name>
<dbReference type="eggNOG" id="arCOG06102">
    <property type="taxonomic scope" value="Archaea"/>
</dbReference>
<protein>
    <recommendedName>
        <fullName evidence="2">PD-(D/E)XK endonuclease-like domain-containing protein</fullName>
    </recommendedName>
</protein>
<dbReference type="STRING" id="397948.Cmaq_1370"/>
<gene>
    <name evidence="3" type="ordered locus">Cmaq_1370</name>
</gene>